<feature type="domain" description="HTH crp-type" evidence="9">
    <location>
        <begin position="274"/>
        <end position="345"/>
    </location>
</feature>
<keyword evidence="4" id="KW-0238">DNA-binding</keyword>
<sequence>MITILLIEDNTEIRENMAEILEMANYQVFSADNGKEGLNLALQHRPDLILCDIMMPVLDGYGVLHVVQKNKFLQNIPFIFLTAKSERADVRKGMDLGADDYITKPFEGAELLNAIDRRLKKTAQLKREFQGNLTGFNDLISISAGESYLEKLKENRSINLYKKKQKVYTEGNHPARLFYVNKGKIKTFRKNEEGKELITGLYKEGDFLGYMALLENVTYRETAEALEDSELALIPVAEFEEMIGSNPVVMKRFITLLANNVNEKEDKLLAIAYNSLRKKVADTLIEYYNKYNPLKEESFSIDLSRDNLAAIAGVAKESLIRTLSDFKDENLIAITAGQIQILDYSRLENMYN</sequence>
<dbReference type="Proteomes" id="UP000309788">
    <property type="component" value="Unassembled WGS sequence"/>
</dbReference>
<dbReference type="InterPro" id="IPR014710">
    <property type="entry name" value="RmlC-like_jellyroll"/>
</dbReference>
<dbReference type="InterPro" id="IPR039420">
    <property type="entry name" value="WalR-like"/>
</dbReference>
<dbReference type="InterPro" id="IPR000595">
    <property type="entry name" value="cNMP-bd_dom"/>
</dbReference>
<evidence type="ECO:0000256" key="3">
    <source>
        <dbReference type="ARBA" id="ARBA00023015"/>
    </source>
</evidence>
<dbReference type="CDD" id="cd00038">
    <property type="entry name" value="CAP_ED"/>
    <property type="match status" value="1"/>
</dbReference>
<proteinExistence type="predicted"/>
<dbReference type="SMART" id="SM00419">
    <property type="entry name" value="HTH_CRP"/>
    <property type="match status" value="1"/>
</dbReference>
<evidence type="ECO:0000313" key="11">
    <source>
        <dbReference type="Proteomes" id="UP000309788"/>
    </source>
</evidence>
<evidence type="ECO:0000256" key="5">
    <source>
        <dbReference type="ARBA" id="ARBA00023163"/>
    </source>
</evidence>
<dbReference type="PROSITE" id="PS50110">
    <property type="entry name" value="RESPONSE_REGULATORY"/>
    <property type="match status" value="1"/>
</dbReference>
<feature type="domain" description="Response regulatory" evidence="8">
    <location>
        <begin position="3"/>
        <end position="119"/>
    </location>
</feature>
<organism evidence="10 11">
    <name type="scientific">Dyadobacter sediminis</name>
    <dbReference type="NCBI Taxonomy" id="1493691"/>
    <lineage>
        <taxon>Bacteria</taxon>
        <taxon>Pseudomonadati</taxon>
        <taxon>Bacteroidota</taxon>
        <taxon>Cytophagia</taxon>
        <taxon>Cytophagales</taxon>
        <taxon>Spirosomataceae</taxon>
        <taxon>Dyadobacter</taxon>
    </lineage>
</organism>
<dbReference type="Gene3D" id="2.60.120.10">
    <property type="entry name" value="Jelly Rolls"/>
    <property type="match status" value="1"/>
</dbReference>
<evidence type="ECO:0000256" key="4">
    <source>
        <dbReference type="ARBA" id="ARBA00023125"/>
    </source>
</evidence>
<dbReference type="InterPro" id="IPR011006">
    <property type="entry name" value="CheY-like_superfamily"/>
</dbReference>
<dbReference type="GO" id="GO:0032993">
    <property type="term" value="C:protein-DNA complex"/>
    <property type="evidence" value="ECO:0007669"/>
    <property type="project" value="TreeGrafter"/>
</dbReference>
<dbReference type="OrthoDB" id="9127033at2"/>
<dbReference type="PROSITE" id="PS50042">
    <property type="entry name" value="CNMP_BINDING_3"/>
    <property type="match status" value="1"/>
</dbReference>
<dbReference type="SUPFAM" id="SSF51206">
    <property type="entry name" value="cAMP-binding domain-like"/>
    <property type="match status" value="1"/>
</dbReference>
<dbReference type="PANTHER" id="PTHR48111:SF1">
    <property type="entry name" value="TWO-COMPONENT RESPONSE REGULATOR ORR33"/>
    <property type="match status" value="1"/>
</dbReference>
<evidence type="ECO:0000256" key="1">
    <source>
        <dbReference type="ARBA" id="ARBA00022553"/>
    </source>
</evidence>
<keyword evidence="5" id="KW-0804">Transcription</keyword>
<evidence type="ECO:0000256" key="6">
    <source>
        <dbReference type="PROSITE-ProRule" id="PRU00169"/>
    </source>
</evidence>
<dbReference type="SUPFAM" id="SSF46785">
    <property type="entry name" value="Winged helix' DNA-binding domain"/>
    <property type="match status" value="1"/>
</dbReference>
<dbReference type="Pfam" id="PF13545">
    <property type="entry name" value="HTH_Crp_2"/>
    <property type="match status" value="1"/>
</dbReference>
<dbReference type="GO" id="GO:0000976">
    <property type="term" value="F:transcription cis-regulatory region binding"/>
    <property type="evidence" value="ECO:0007669"/>
    <property type="project" value="TreeGrafter"/>
</dbReference>
<dbReference type="SMART" id="SM00100">
    <property type="entry name" value="cNMP"/>
    <property type="match status" value="1"/>
</dbReference>
<dbReference type="Pfam" id="PF00027">
    <property type="entry name" value="cNMP_binding"/>
    <property type="match status" value="1"/>
</dbReference>
<dbReference type="InterPro" id="IPR018490">
    <property type="entry name" value="cNMP-bd_dom_sf"/>
</dbReference>
<comment type="caution">
    <text evidence="10">The sequence shown here is derived from an EMBL/GenBank/DDBJ whole genome shotgun (WGS) entry which is preliminary data.</text>
</comment>
<dbReference type="GO" id="GO:0006355">
    <property type="term" value="P:regulation of DNA-templated transcription"/>
    <property type="evidence" value="ECO:0007669"/>
    <property type="project" value="InterPro"/>
</dbReference>
<feature type="modified residue" description="4-aspartylphosphate" evidence="6">
    <location>
        <position position="52"/>
    </location>
</feature>
<evidence type="ECO:0000313" key="10">
    <source>
        <dbReference type="EMBL" id="TLU96369.1"/>
    </source>
</evidence>
<keyword evidence="1 6" id="KW-0597">Phosphoprotein</keyword>
<accession>A0A5R9KJR9</accession>
<protein>
    <submittedName>
        <fullName evidence="10">Response regulator</fullName>
    </submittedName>
</protein>
<dbReference type="EMBL" id="VCEI01000011">
    <property type="protein sequence ID" value="TLU96369.1"/>
    <property type="molecule type" value="Genomic_DNA"/>
</dbReference>
<dbReference type="RefSeq" id="WP_138280063.1">
    <property type="nucleotide sequence ID" value="NZ_BMGE01000001.1"/>
</dbReference>
<gene>
    <name evidence="10" type="ORF">FEM55_04325</name>
</gene>
<dbReference type="Gene3D" id="3.40.50.2300">
    <property type="match status" value="1"/>
</dbReference>
<keyword evidence="11" id="KW-1185">Reference proteome</keyword>
<keyword evidence="2" id="KW-0902">Two-component regulatory system</keyword>
<dbReference type="InterPro" id="IPR036390">
    <property type="entry name" value="WH_DNA-bd_sf"/>
</dbReference>
<name>A0A5R9KJR9_9BACT</name>
<evidence type="ECO:0000259" key="9">
    <source>
        <dbReference type="PROSITE" id="PS51063"/>
    </source>
</evidence>
<reference evidence="10 11" key="1">
    <citation type="submission" date="2019-05" db="EMBL/GenBank/DDBJ databases">
        <authorList>
            <person name="Qu J.-H."/>
        </authorList>
    </citation>
    <scope>NUCLEOTIDE SEQUENCE [LARGE SCALE GENOMIC DNA]</scope>
    <source>
        <strain evidence="10 11">Z12</strain>
    </source>
</reference>
<evidence type="ECO:0000259" key="7">
    <source>
        <dbReference type="PROSITE" id="PS50042"/>
    </source>
</evidence>
<dbReference type="SUPFAM" id="SSF52172">
    <property type="entry name" value="CheY-like"/>
    <property type="match status" value="1"/>
</dbReference>
<dbReference type="AlphaFoldDB" id="A0A5R9KJR9"/>
<dbReference type="CDD" id="cd17574">
    <property type="entry name" value="REC_OmpR"/>
    <property type="match status" value="1"/>
</dbReference>
<evidence type="ECO:0000259" key="8">
    <source>
        <dbReference type="PROSITE" id="PS50110"/>
    </source>
</evidence>
<dbReference type="Gene3D" id="1.10.10.10">
    <property type="entry name" value="Winged helix-like DNA-binding domain superfamily/Winged helix DNA-binding domain"/>
    <property type="match status" value="1"/>
</dbReference>
<dbReference type="GO" id="GO:0000156">
    <property type="term" value="F:phosphorelay response regulator activity"/>
    <property type="evidence" value="ECO:0007669"/>
    <property type="project" value="TreeGrafter"/>
</dbReference>
<dbReference type="PANTHER" id="PTHR48111">
    <property type="entry name" value="REGULATOR OF RPOS"/>
    <property type="match status" value="1"/>
</dbReference>
<keyword evidence="3" id="KW-0805">Transcription regulation</keyword>
<dbReference type="PROSITE" id="PS51063">
    <property type="entry name" value="HTH_CRP_2"/>
    <property type="match status" value="1"/>
</dbReference>
<dbReference type="InterPro" id="IPR001789">
    <property type="entry name" value="Sig_transdc_resp-reg_receiver"/>
</dbReference>
<feature type="domain" description="Cyclic nucleotide-binding" evidence="7">
    <location>
        <begin position="140"/>
        <end position="260"/>
    </location>
</feature>
<dbReference type="GO" id="GO:0005829">
    <property type="term" value="C:cytosol"/>
    <property type="evidence" value="ECO:0007669"/>
    <property type="project" value="TreeGrafter"/>
</dbReference>
<evidence type="ECO:0000256" key="2">
    <source>
        <dbReference type="ARBA" id="ARBA00023012"/>
    </source>
</evidence>
<dbReference type="SMART" id="SM00448">
    <property type="entry name" value="REC"/>
    <property type="match status" value="1"/>
</dbReference>
<dbReference type="InterPro" id="IPR036388">
    <property type="entry name" value="WH-like_DNA-bd_sf"/>
</dbReference>
<dbReference type="InterPro" id="IPR012318">
    <property type="entry name" value="HTH_CRP"/>
</dbReference>
<dbReference type="Pfam" id="PF00072">
    <property type="entry name" value="Response_reg"/>
    <property type="match status" value="1"/>
</dbReference>